<keyword evidence="1 2" id="KW-0238">DNA-binding</keyword>
<name>A0A521DX03_9BACL</name>
<evidence type="ECO:0000313" key="4">
    <source>
        <dbReference type="EMBL" id="SMO76175.1"/>
    </source>
</evidence>
<dbReference type="OrthoDB" id="153047at2"/>
<dbReference type="GO" id="GO:0003677">
    <property type="term" value="F:DNA binding"/>
    <property type="evidence" value="ECO:0007669"/>
    <property type="project" value="UniProtKB-UniRule"/>
</dbReference>
<feature type="domain" description="HTH tetR-type" evidence="3">
    <location>
        <begin position="6"/>
        <end position="66"/>
    </location>
</feature>
<evidence type="ECO:0000259" key="3">
    <source>
        <dbReference type="PROSITE" id="PS50977"/>
    </source>
</evidence>
<evidence type="ECO:0000256" key="2">
    <source>
        <dbReference type="PROSITE-ProRule" id="PRU00335"/>
    </source>
</evidence>
<dbReference type="AlphaFoldDB" id="A0A521DX03"/>
<dbReference type="RefSeq" id="WP_142505856.1">
    <property type="nucleotide sequence ID" value="NZ_FXTI01000007.1"/>
</dbReference>
<dbReference type="PANTHER" id="PTHR43479">
    <property type="entry name" value="ACREF/ENVCD OPERON REPRESSOR-RELATED"/>
    <property type="match status" value="1"/>
</dbReference>
<dbReference type="PRINTS" id="PR00455">
    <property type="entry name" value="HTHTETR"/>
</dbReference>
<accession>A0A521DX03</accession>
<organism evidence="4 5">
    <name type="scientific">Melghirimyces algeriensis</name>
    <dbReference type="NCBI Taxonomy" id="910412"/>
    <lineage>
        <taxon>Bacteria</taxon>
        <taxon>Bacillati</taxon>
        <taxon>Bacillota</taxon>
        <taxon>Bacilli</taxon>
        <taxon>Bacillales</taxon>
        <taxon>Thermoactinomycetaceae</taxon>
        <taxon>Melghirimyces</taxon>
    </lineage>
</organism>
<feature type="DNA-binding region" description="H-T-H motif" evidence="2">
    <location>
        <begin position="29"/>
        <end position="48"/>
    </location>
</feature>
<dbReference type="SUPFAM" id="SSF46689">
    <property type="entry name" value="Homeodomain-like"/>
    <property type="match status" value="1"/>
</dbReference>
<dbReference type="PANTHER" id="PTHR43479:SF11">
    <property type="entry name" value="ACREF_ENVCD OPERON REPRESSOR-RELATED"/>
    <property type="match status" value="1"/>
</dbReference>
<reference evidence="4 5" key="1">
    <citation type="submission" date="2017-05" db="EMBL/GenBank/DDBJ databases">
        <authorList>
            <person name="Varghese N."/>
            <person name="Submissions S."/>
        </authorList>
    </citation>
    <scope>NUCLEOTIDE SEQUENCE [LARGE SCALE GENOMIC DNA]</scope>
    <source>
        <strain evidence="4 5">DSM 45474</strain>
    </source>
</reference>
<sequence>MARERKFSDEDLFLATKELLLNHGYEGFTFGLLAERLKVSRSALYKYFGNKEELIMEFMMYEMDQFMDKLRKIDDYDDFEDQFNYLLELMMSHRNIHQLIEIGRHVPVNNKKMEEKNKKLDGLHLNMYQSLVGFVGLGKKEGKLKPHIPDTLIVGYILQSFLVPNLAQIPHSEWVQSMKEIIRDGMFTDDN</sequence>
<protein>
    <submittedName>
        <fullName evidence="4">Transcriptional regulator, TetR family</fullName>
    </submittedName>
</protein>
<gene>
    <name evidence="4" type="ORF">SAMN06264849_10749</name>
</gene>
<dbReference type="InterPro" id="IPR050624">
    <property type="entry name" value="HTH-type_Tx_Regulator"/>
</dbReference>
<dbReference type="Proteomes" id="UP000315636">
    <property type="component" value="Unassembled WGS sequence"/>
</dbReference>
<dbReference type="InterPro" id="IPR001647">
    <property type="entry name" value="HTH_TetR"/>
</dbReference>
<proteinExistence type="predicted"/>
<evidence type="ECO:0000256" key="1">
    <source>
        <dbReference type="ARBA" id="ARBA00023125"/>
    </source>
</evidence>
<dbReference type="Gene3D" id="1.10.357.10">
    <property type="entry name" value="Tetracycline Repressor, domain 2"/>
    <property type="match status" value="1"/>
</dbReference>
<evidence type="ECO:0000313" key="5">
    <source>
        <dbReference type="Proteomes" id="UP000315636"/>
    </source>
</evidence>
<dbReference type="PROSITE" id="PS50977">
    <property type="entry name" value="HTH_TETR_2"/>
    <property type="match status" value="1"/>
</dbReference>
<dbReference type="EMBL" id="FXTI01000007">
    <property type="protein sequence ID" value="SMO76175.1"/>
    <property type="molecule type" value="Genomic_DNA"/>
</dbReference>
<dbReference type="InterPro" id="IPR009057">
    <property type="entry name" value="Homeodomain-like_sf"/>
</dbReference>
<keyword evidence="5" id="KW-1185">Reference proteome</keyword>
<dbReference type="Pfam" id="PF00440">
    <property type="entry name" value="TetR_N"/>
    <property type="match status" value="1"/>
</dbReference>